<dbReference type="AlphaFoldDB" id="A0A0F9WTL7"/>
<sequence length="117" mass="13382">MKPAKEHHVENGRIMRTMLGVEHHGLLTASIQMEFSGSGQSYNCPYRLDGGPPVDSRFPDNYFANKIRELLDTLGVDSWEEIPGAHVRVIREDPYGEIMMIGHIVKDKWFSWKPEGE</sequence>
<proteinExistence type="predicted"/>
<protein>
    <submittedName>
        <fullName evidence="1">Uncharacterized protein</fullName>
    </submittedName>
</protein>
<dbReference type="EMBL" id="LAZR01000116">
    <property type="protein sequence ID" value="KKN89646.1"/>
    <property type="molecule type" value="Genomic_DNA"/>
</dbReference>
<gene>
    <name evidence="1" type="ORF">LCGC14_0234920</name>
</gene>
<name>A0A0F9WTL7_9ZZZZ</name>
<comment type="caution">
    <text evidence="1">The sequence shown here is derived from an EMBL/GenBank/DDBJ whole genome shotgun (WGS) entry which is preliminary data.</text>
</comment>
<evidence type="ECO:0000313" key="1">
    <source>
        <dbReference type="EMBL" id="KKN89646.1"/>
    </source>
</evidence>
<accession>A0A0F9WTL7</accession>
<organism evidence="1">
    <name type="scientific">marine sediment metagenome</name>
    <dbReference type="NCBI Taxonomy" id="412755"/>
    <lineage>
        <taxon>unclassified sequences</taxon>
        <taxon>metagenomes</taxon>
        <taxon>ecological metagenomes</taxon>
    </lineage>
</organism>
<reference evidence="1" key="1">
    <citation type="journal article" date="2015" name="Nature">
        <title>Complex archaea that bridge the gap between prokaryotes and eukaryotes.</title>
        <authorList>
            <person name="Spang A."/>
            <person name="Saw J.H."/>
            <person name="Jorgensen S.L."/>
            <person name="Zaremba-Niedzwiedzka K."/>
            <person name="Martijn J."/>
            <person name="Lind A.E."/>
            <person name="van Eijk R."/>
            <person name="Schleper C."/>
            <person name="Guy L."/>
            <person name="Ettema T.J."/>
        </authorList>
    </citation>
    <scope>NUCLEOTIDE SEQUENCE</scope>
</reference>